<evidence type="ECO:0000313" key="3">
    <source>
        <dbReference type="Proteomes" id="UP000199227"/>
    </source>
</evidence>
<dbReference type="CDD" id="cd06260">
    <property type="entry name" value="DUF820-like"/>
    <property type="match status" value="1"/>
</dbReference>
<dbReference type="RefSeq" id="WP_092912801.1">
    <property type="nucleotide sequence ID" value="NZ_FOXB01000024.1"/>
</dbReference>
<gene>
    <name evidence="2" type="ORF">SAMN05216234_12420</name>
</gene>
<dbReference type="Gene3D" id="3.90.1570.10">
    <property type="entry name" value="tt1808, chain A"/>
    <property type="match status" value="1"/>
</dbReference>
<keyword evidence="2" id="KW-0378">Hydrolase</keyword>
<keyword evidence="3" id="KW-1185">Reference proteome</keyword>
<accession>A0A1I5R338</accession>
<dbReference type="PANTHER" id="PTHR36558">
    <property type="entry name" value="GLR1098 PROTEIN"/>
    <property type="match status" value="1"/>
</dbReference>
<dbReference type="AlphaFoldDB" id="A0A1I5R338"/>
<dbReference type="OrthoDB" id="5368528at2"/>
<dbReference type="EMBL" id="FOXB01000024">
    <property type="protein sequence ID" value="SFP52922.1"/>
    <property type="molecule type" value="Genomic_DNA"/>
</dbReference>
<dbReference type="InterPro" id="IPR008538">
    <property type="entry name" value="Uma2"/>
</dbReference>
<dbReference type="PANTHER" id="PTHR36558:SF1">
    <property type="entry name" value="RESTRICTION ENDONUCLEASE DOMAIN-CONTAINING PROTEIN-RELATED"/>
    <property type="match status" value="1"/>
</dbReference>
<evidence type="ECO:0000313" key="2">
    <source>
        <dbReference type="EMBL" id="SFP52922.1"/>
    </source>
</evidence>
<organism evidence="2 3">
    <name type="scientific">Hydrogenimonas thermophila</name>
    <dbReference type="NCBI Taxonomy" id="223786"/>
    <lineage>
        <taxon>Bacteria</taxon>
        <taxon>Pseudomonadati</taxon>
        <taxon>Campylobacterota</taxon>
        <taxon>Epsilonproteobacteria</taxon>
        <taxon>Campylobacterales</taxon>
        <taxon>Hydrogenimonadaceae</taxon>
        <taxon>Hydrogenimonas</taxon>
    </lineage>
</organism>
<name>A0A1I5R338_9BACT</name>
<sequence>MEAIKYKERYSYNDYVEWEGRWELIDGVAYNMAPAPYPKHQRAVFNIARELEENLNCNECEVYISPIDWKIDENNVVQPDVAIFCETPIFQFFTKAPLLIVEVLSKSTVKKDVTVKYELYQNNGVKYYIMVEPDSEVADIFILDNGEYKFLKKVVDEVMTFEWESCSTKIDFGKLFDKKV</sequence>
<dbReference type="Proteomes" id="UP000199227">
    <property type="component" value="Unassembled WGS sequence"/>
</dbReference>
<reference evidence="2 3" key="1">
    <citation type="submission" date="2016-10" db="EMBL/GenBank/DDBJ databases">
        <authorList>
            <person name="de Groot N.N."/>
        </authorList>
    </citation>
    <scope>NUCLEOTIDE SEQUENCE [LARGE SCALE GENOMIC DNA]</scope>
    <source>
        <strain evidence="2 3">EP1-55-1</strain>
    </source>
</reference>
<keyword evidence="2" id="KW-0255">Endonuclease</keyword>
<dbReference type="SUPFAM" id="SSF52980">
    <property type="entry name" value="Restriction endonuclease-like"/>
    <property type="match status" value="1"/>
</dbReference>
<dbReference type="InterPro" id="IPR012296">
    <property type="entry name" value="Nuclease_put_TT1808"/>
</dbReference>
<dbReference type="InterPro" id="IPR011335">
    <property type="entry name" value="Restrct_endonuc-II-like"/>
</dbReference>
<protein>
    <submittedName>
        <fullName evidence="2">Putative restriction endonuclease</fullName>
    </submittedName>
</protein>
<dbReference type="GO" id="GO:0004519">
    <property type="term" value="F:endonuclease activity"/>
    <property type="evidence" value="ECO:0007669"/>
    <property type="project" value="UniProtKB-KW"/>
</dbReference>
<dbReference type="Pfam" id="PF05685">
    <property type="entry name" value="Uma2"/>
    <property type="match status" value="1"/>
</dbReference>
<evidence type="ECO:0000259" key="1">
    <source>
        <dbReference type="Pfam" id="PF05685"/>
    </source>
</evidence>
<feature type="domain" description="Putative restriction endonuclease" evidence="1">
    <location>
        <begin position="14"/>
        <end position="150"/>
    </location>
</feature>
<keyword evidence="2" id="KW-0540">Nuclease</keyword>
<proteinExistence type="predicted"/>
<dbReference type="STRING" id="223786.SAMN05216234_12420"/>